<gene>
    <name evidence="1" type="ORF">OM076_32585</name>
</gene>
<evidence type="ECO:0000313" key="1">
    <source>
        <dbReference type="EMBL" id="MDA0165052.1"/>
    </source>
</evidence>
<reference evidence="1" key="1">
    <citation type="submission" date="2022-10" db="EMBL/GenBank/DDBJ databases">
        <title>The WGS of Solirubrobacter ginsenosidimutans DSM 21036.</title>
        <authorList>
            <person name="Jiang Z."/>
        </authorList>
    </citation>
    <scope>NUCLEOTIDE SEQUENCE</scope>
    <source>
        <strain evidence="1">DSM 21036</strain>
    </source>
</reference>
<sequence>MAVYAAHNDAFMPVPTGTKSWRRELSLPATLAARINVQQPSGY</sequence>
<organism evidence="1 2">
    <name type="scientific">Solirubrobacter ginsenosidimutans</name>
    <dbReference type="NCBI Taxonomy" id="490573"/>
    <lineage>
        <taxon>Bacteria</taxon>
        <taxon>Bacillati</taxon>
        <taxon>Actinomycetota</taxon>
        <taxon>Thermoleophilia</taxon>
        <taxon>Solirubrobacterales</taxon>
        <taxon>Solirubrobacteraceae</taxon>
        <taxon>Solirubrobacter</taxon>
    </lineage>
</organism>
<name>A0A9X3N1L8_9ACTN</name>
<accession>A0A9X3N1L8</accession>
<dbReference type="AlphaFoldDB" id="A0A9X3N1L8"/>
<comment type="caution">
    <text evidence="1">The sequence shown here is derived from an EMBL/GenBank/DDBJ whole genome shotgun (WGS) entry which is preliminary data.</text>
</comment>
<evidence type="ECO:0000313" key="2">
    <source>
        <dbReference type="Proteomes" id="UP001149140"/>
    </source>
</evidence>
<dbReference type="EMBL" id="JAPDOD010000041">
    <property type="protein sequence ID" value="MDA0165052.1"/>
    <property type="molecule type" value="Genomic_DNA"/>
</dbReference>
<dbReference type="RefSeq" id="WP_270044308.1">
    <property type="nucleotide sequence ID" value="NZ_JAPDOD010000041.1"/>
</dbReference>
<proteinExistence type="predicted"/>
<keyword evidence="2" id="KW-1185">Reference proteome</keyword>
<dbReference type="Proteomes" id="UP001149140">
    <property type="component" value="Unassembled WGS sequence"/>
</dbReference>
<protein>
    <submittedName>
        <fullName evidence="1">Uncharacterized protein</fullName>
    </submittedName>
</protein>